<reference evidence="2 3" key="1">
    <citation type="submission" date="2020-04" db="EMBL/GenBank/DDBJ databases">
        <title>Flammeovirga sp. SR4, a novel species isolated from seawater.</title>
        <authorList>
            <person name="Wang X."/>
        </authorList>
    </citation>
    <scope>NUCLEOTIDE SEQUENCE [LARGE SCALE GENOMIC DNA]</scope>
    <source>
        <strain evidence="2 3">SR4</strain>
    </source>
</reference>
<accession>A0A7X8SMW0</accession>
<sequence length="582" mass="60654">MIFNKYRSIIAALAVAFLASCTIEVDDFQPSAGTDASGNAVDFTTYVALGNSLTAGYTDGAWVAKAQANSYPQLIANSLQSVNLGANGFTQPLVSNSSKAYFGTQLVLTNAGPSALPTIDVDGARASDNITPGTYHNMAVPGIRAVDMAVPGYGVANPLFGYFSSEATATVLNDAAAANATFFSVWLGANDVLGFATSGGSLGSNDILQATAITPVETYKAAMTQVFETMSANGANGVILNIPNIMEAALFNFMPSNLEGVIALAGLEFSESVLTLVNGFMASTIGDAKNPTITAVATPSIDPGNGELINAVAAAAATAPSIDKDPNVPSDLAYTVIFLQLTTDPENPLSPADAMTYLASVEGQTQIAGFVGLGLNITWAQMNAEQAIADSDSYMQEQGTYPVFTMESNQMPYYDATSPTGMRQSEVGTKFTLTAQGKITALVGVIVGGGDLPEDLQEVLPVPANGEALIASDVEAVETAIGEYNEFLKSEADARGFAYVDTRSIMHEAVTGIIIDGVTYTTEYLSGNLFSLDGAHLTQRGYAVIANYTIEAINNKYGAKIPTVQQNDYPVVEETAVPAPAN</sequence>
<organism evidence="2 3">
    <name type="scientific">Flammeovirga agarivorans</name>
    <dbReference type="NCBI Taxonomy" id="2726742"/>
    <lineage>
        <taxon>Bacteria</taxon>
        <taxon>Pseudomonadati</taxon>
        <taxon>Bacteroidota</taxon>
        <taxon>Cytophagia</taxon>
        <taxon>Cytophagales</taxon>
        <taxon>Flammeovirgaceae</taxon>
        <taxon>Flammeovirga</taxon>
    </lineage>
</organism>
<dbReference type="Proteomes" id="UP000585050">
    <property type="component" value="Unassembled WGS sequence"/>
</dbReference>
<evidence type="ECO:0000313" key="2">
    <source>
        <dbReference type="EMBL" id="NLR93067.1"/>
    </source>
</evidence>
<dbReference type="GO" id="GO:0016788">
    <property type="term" value="F:hydrolase activity, acting on ester bonds"/>
    <property type="evidence" value="ECO:0007669"/>
    <property type="project" value="UniProtKB-ARBA"/>
</dbReference>
<evidence type="ECO:0000256" key="1">
    <source>
        <dbReference type="SAM" id="SignalP"/>
    </source>
</evidence>
<dbReference type="Gene3D" id="3.40.50.1110">
    <property type="entry name" value="SGNH hydrolase"/>
    <property type="match status" value="2"/>
</dbReference>
<dbReference type="EMBL" id="JABAIL010000005">
    <property type="protein sequence ID" value="NLR93067.1"/>
    <property type="molecule type" value="Genomic_DNA"/>
</dbReference>
<comment type="caution">
    <text evidence="2">The sequence shown here is derived from an EMBL/GenBank/DDBJ whole genome shotgun (WGS) entry which is preliminary data.</text>
</comment>
<dbReference type="SUPFAM" id="SSF52266">
    <property type="entry name" value="SGNH hydrolase"/>
    <property type="match status" value="2"/>
</dbReference>
<evidence type="ECO:0000313" key="3">
    <source>
        <dbReference type="Proteomes" id="UP000585050"/>
    </source>
</evidence>
<protein>
    <recommendedName>
        <fullName evidence="4">G-D-S-L family lipolytic protein</fullName>
    </recommendedName>
</protein>
<dbReference type="RefSeq" id="WP_168883776.1">
    <property type="nucleotide sequence ID" value="NZ_JABAIL010000005.1"/>
</dbReference>
<proteinExistence type="predicted"/>
<dbReference type="PROSITE" id="PS51257">
    <property type="entry name" value="PROKAR_LIPOPROTEIN"/>
    <property type="match status" value="1"/>
</dbReference>
<dbReference type="AlphaFoldDB" id="A0A7X8SMW0"/>
<gene>
    <name evidence="2" type="ORF">HGP29_17775</name>
</gene>
<feature type="chain" id="PRO_5030527696" description="G-D-S-L family lipolytic protein" evidence="1">
    <location>
        <begin position="26"/>
        <end position="582"/>
    </location>
</feature>
<keyword evidence="3" id="KW-1185">Reference proteome</keyword>
<keyword evidence="1" id="KW-0732">Signal</keyword>
<dbReference type="InterPro" id="IPR036514">
    <property type="entry name" value="SGNH_hydro_sf"/>
</dbReference>
<feature type="signal peptide" evidence="1">
    <location>
        <begin position="1"/>
        <end position="25"/>
    </location>
</feature>
<evidence type="ECO:0008006" key="4">
    <source>
        <dbReference type="Google" id="ProtNLM"/>
    </source>
</evidence>
<name>A0A7X8SMW0_9BACT</name>